<evidence type="ECO:0000256" key="1">
    <source>
        <dbReference type="ARBA" id="ARBA00004141"/>
    </source>
</evidence>
<feature type="compositionally biased region" description="Basic and acidic residues" evidence="6">
    <location>
        <begin position="44"/>
        <end position="64"/>
    </location>
</feature>
<evidence type="ECO:0000256" key="4">
    <source>
        <dbReference type="ARBA" id="ARBA00022989"/>
    </source>
</evidence>
<dbReference type="EMBL" id="MU865936">
    <property type="protein sequence ID" value="KAK4449587.1"/>
    <property type="molecule type" value="Genomic_DNA"/>
</dbReference>
<evidence type="ECO:0000256" key="6">
    <source>
        <dbReference type="SAM" id="MobiDB-lite"/>
    </source>
</evidence>
<dbReference type="Gene3D" id="1.20.1250.20">
    <property type="entry name" value="MFS general substrate transporter like domains"/>
    <property type="match status" value="1"/>
</dbReference>
<dbReference type="InterPro" id="IPR020846">
    <property type="entry name" value="MFS_dom"/>
</dbReference>
<dbReference type="Pfam" id="PF07690">
    <property type="entry name" value="MFS_1"/>
    <property type="match status" value="1"/>
</dbReference>
<gene>
    <name evidence="9" type="ORF">QBC34DRAFT_298868</name>
</gene>
<dbReference type="SUPFAM" id="SSF103473">
    <property type="entry name" value="MFS general substrate transporter"/>
    <property type="match status" value="1"/>
</dbReference>
<keyword evidence="4 7" id="KW-1133">Transmembrane helix</keyword>
<feature type="transmembrane region" description="Helical" evidence="7">
    <location>
        <begin position="251"/>
        <end position="271"/>
    </location>
</feature>
<feature type="transmembrane region" description="Helical" evidence="7">
    <location>
        <begin position="94"/>
        <end position="115"/>
    </location>
</feature>
<organism evidence="9 10">
    <name type="scientific">Podospora aff. communis PSN243</name>
    <dbReference type="NCBI Taxonomy" id="3040156"/>
    <lineage>
        <taxon>Eukaryota</taxon>
        <taxon>Fungi</taxon>
        <taxon>Dikarya</taxon>
        <taxon>Ascomycota</taxon>
        <taxon>Pezizomycotina</taxon>
        <taxon>Sordariomycetes</taxon>
        <taxon>Sordariomycetidae</taxon>
        <taxon>Sordariales</taxon>
        <taxon>Podosporaceae</taxon>
        <taxon>Podospora</taxon>
    </lineage>
</organism>
<feature type="region of interest" description="Disordered" evidence="6">
    <location>
        <begin position="1"/>
        <end position="88"/>
    </location>
</feature>
<keyword evidence="5 7" id="KW-0472">Membrane</keyword>
<reference evidence="9" key="1">
    <citation type="journal article" date="2023" name="Mol. Phylogenet. Evol.">
        <title>Genome-scale phylogeny and comparative genomics of the fungal order Sordariales.</title>
        <authorList>
            <person name="Hensen N."/>
            <person name="Bonometti L."/>
            <person name="Westerberg I."/>
            <person name="Brannstrom I.O."/>
            <person name="Guillou S."/>
            <person name="Cros-Aarteil S."/>
            <person name="Calhoun S."/>
            <person name="Haridas S."/>
            <person name="Kuo A."/>
            <person name="Mondo S."/>
            <person name="Pangilinan J."/>
            <person name="Riley R."/>
            <person name="LaButti K."/>
            <person name="Andreopoulos B."/>
            <person name="Lipzen A."/>
            <person name="Chen C."/>
            <person name="Yan M."/>
            <person name="Daum C."/>
            <person name="Ng V."/>
            <person name="Clum A."/>
            <person name="Steindorff A."/>
            <person name="Ohm R.A."/>
            <person name="Martin F."/>
            <person name="Silar P."/>
            <person name="Natvig D.O."/>
            <person name="Lalanne C."/>
            <person name="Gautier V."/>
            <person name="Ament-Velasquez S.L."/>
            <person name="Kruys A."/>
            <person name="Hutchinson M.I."/>
            <person name="Powell A.J."/>
            <person name="Barry K."/>
            <person name="Miller A.N."/>
            <person name="Grigoriev I.V."/>
            <person name="Debuchy R."/>
            <person name="Gladieux P."/>
            <person name="Hiltunen Thoren M."/>
            <person name="Johannesson H."/>
        </authorList>
    </citation>
    <scope>NUCLEOTIDE SEQUENCE</scope>
    <source>
        <strain evidence="9">PSN243</strain>
    </source>
</reference>
<dbReference type="AlphaFoldDB" id="A0AAV9GQ79"/>
<reference evidence="9" key="2">
    <citation type="submission" date="2023-05" db="EMBL/GenBank/DDBJ databases">
        <authorList>
            <consortium name="Lawrence Berkeley National Laboratory"/>
            <person name="Steindorff A."/>
            <person name="Hensen N."/>
            <person name="Bonometti L."/>
            <person name="Westerberg I."/>
            <person name="Brannstrom I.O."/>
            <person name="Guillou S."/>
            <person name="Cros-Aarteil S."/>
            <person name="Calhoun S."/>
            <person name="Haridas S."/>
            <person name="Kuo A."/>
            <person name="Mondo S."/>
            <person name="Pangilinan J."/>
            <person name="Riley R."/>
            <person name="Labutti K."/>
            <person name="Andreopoulos B."/>
            <person name="Lipzen A."/>
            <person name="Chen C."/>
            <person name="Yanf M."/>
            <person name="Daum C."/>
            <person name="Ng V."/>
            <person name="Clum A."/>
            <person name="Ohm R."/>
            <person name="Martin F."/>
            <person name="Silar P."/>
            <person name="Natvig D."/>
            <person name="Lalanne C."/>
            <person name="Gautier V."/>
            <person name="Ament-Velasquez S.L."/>
            <person name="Kruys A."/>
            <person name="Hutchinson M.I."/>
            <person name="Powell A.J."/>
            <person name="Barry K."/>
            <person name="Miller A.N."/>
            <person name="Grigoriev I.V."/>
            <person name="Debuchy R."/>
            <person name="Gladieux P."/>
            <person name="Thoren M.H."/>
            <person name="Johannesson H."/>
        </authorList>
    </citation>
    <scope>NUCLEOTIDE SEQUENCE</scope>
    <source>
        <strain evidence="9">PSN243</strain>
    </source>
</reference>
<name>A0AAV9GQ79_9PEZI</name>
<sequence length="534" mass="57516">MADFSSSQRDAPQTPVNKNPFADAEKGTSTPGADSDFDTPTIVDSERALSTRDGDEKAAAAKESDDADLGPNVVDWDGPSDEENPQNWPEKKKWALIAVMSIMTLVTPLGSSMFAPGIPKIMYEFHETSTTTATFLLSIYILGFAFGPLLVAPLSETYGRSPCYHAGNVLFTVFSVGAALSNNMGMLMAFRFLMGLAGSVPLTIGSGSIADIMPVERRGTAMAAWAMGPLLGPCIGPVAGGYLIAAAGWRWVYWLVAILAGVISVIAFFTLNETYAPVLLQKKTDRLIKETGNQDLRSKLASNTTVLENFKLAAVRPMKLLMLTPIVTLMASYMAITYGILYLLFTTFSFVYAKKYGFDEGASGTTFLPAGIGMFIGIVVFGAMSDVIVRNHQAAGIEHRPEFRIMPKFCLPAALMLPAGLFIYGWTVHFTVHWIVPMIGVVIFSTGLMGTMVCVQNFLLDAYPQYAASVTAALAVLRSLAGALLPLGGLDMYNALGYGWGNSLLGFIALGLAPIPVLFYVYGPVLRNKFNPKL</sequence>
<comment type="caution">
    <text evidence="9">The sequence shown here is derived from an EMBL/GenBank/DDBJ whole genome shotgun (WGS) entry which is preliminary data.</text>
</comment>
<evidence type="ECO:0000256" key="3">
    <source>
        <dbReference type="ARBA" id="ARBA00022692"/>
    </source>
</evidence>
<feature type="transmembrane region" description="Helical" evidence="7">
    <location>
        <begin position="222"/>
        <end position="245"/>
    </location>
</feature>
<feature type="transmembrane region" description="Helical" evidence="7">
    <location>
        <begin position="504"/>
        <end position="523"/>
    </location>
</feature>
<evidence type="ECO:0000256" key="7">
    <source>
        <dbReference type="SAM" id="Phobius"/>
    </source>
</evidence>
<keyword evidence="10" id="KW-1185">Reference proteome</keyword>
<protein>
    <submittedName>
        <fullName evidence="9">Transporter-like protein 3</fullName>
    </submittedName>
</protein>
<dbReference type="CDD" id="cd17323">
    <property type="entry name" value="MFS_Tpo1_MDR_like"/>
    <property type="match status" value="1"/>
</dbReference>
<comment type="similarity">
    <text evidence="2">Belongs to the major facilitator superfamily.</text>
</comment>
<evidence type="ECO:0000313" key="10">
    <source>
        <dbReference type="Proteomes" id="UP001321760"/>
    </source>
</evidence>
<keyword evidence="3 7" id="KW-0812">Transmembrane</keyword>
<dbReference type="FunFam" id="1.20.1250.20:FF:000011">
    <property type="entry name" value="MFS multidrug transporter, putative"/>
    <property type="match status" value="1"/>
</dbReference>
<feature type="transmembrane region" description="Helical" evidence="7">
    <location>
        <begin position="320"/>
        <end position="345"/>
    </location>
</feature>
<dbReference type="GO" id="GO:0016020">
    <property type="term" value="C:membrane"/>
    <property type="evidence" value="ECO:0007669"/>
    <property type="project" value="UniProtKB-SubCell"/>
</dbReference>
<dbReference type="PANTHER" id="PTHR23502">
    <property type="entry name" value="MAJOR FACILITATOR SUPERFAMILY"/>
    <property type="match status" value="1"/>
</dbReference>
<proteinExistence type="inferred from homology"/>
<feature type="transmembrane region" description="Helical" evidence="7">
    <location>
        <begin position="164"/>
        <end position="182"/>
    </location>
</feature>
<feature type="transmembrane region" description="Helical" evidence="7">
    <location>
        <begin position="365"/>
        <end position="389"/>
    </location>
</feature>
<evidence type="ECO:0000256" key="2">
    <source>
        <dbReference type="ARBA" id="ARBA00008335"/>
    </source>
</evidence>
<dbReference type="PANTHER" id="PTHR23502:SF68">
    <property type="entry name" value="MULTIDRUG TRANSPORTER, PUTATIVE (AFU_ORTHOLOGUE AFUA_3G01120)-RELATED"/>
    <property type="match status" value="1"/>
</dbReference>
<feature type="transmembrane region" description="Helical" evidence="7">
    <location>
        <begin position="135"/>
        <end position="152"/>
    </location>
</feature>
<feature type="transmembrane region" description="Helical" evidence="7">
    <location>
        <begin position="188"/>
        <end position="210"/>
    </location>
</feature>
<feature type="transmembrane region" description="Helical" evidence="7">
    <location>
        <begin position="466"/>
        <end position="484"/>
    </location>
</feature>
<dbReference type="InterPro" id="IPR011701">
    <property type="entry name" value="MFS"/>
</dbReference>
<dbReference type="InterPro" id="IPR036259">
    <property type="entry name" value="MFS_trans_sf"/>
</dbReference>
<evidence type="ECO:0000313" key="9">
    <source>
        <dbReference type="EMBL" id="KAK4449587.1"/>
    </source>
</evidence>
<evidence type="ECO:0000256" key="5">
    <source>
        <dbReference type="ARBA" id="ARBA00023136"/>
    </source>
</evidence>
<feature type="transmembrane region" description="Helical" evidence="7">
    <location>
        <begin position="434"/>
        <end position="454"/>
    </location>
</feature>
<evidence type="ECO:0000259" key="8">
    <source>
        <dbReference type="PROSITE" id="PS50850"/>
    </source>
</evidence>
<dbReference type="GO" id="GO:0022857">
    <property type="term" value="F:transmembrane transporter activity"/>
    <property type="evidence" value="ECO:0007669"/>
    <property type="project" value="InterPro"/>
</dbReference>
<feature type="domain" description="Major facilitator superfamily (MFS) profile" evidence="8">
    <location>
        <begin position="96"/>
        <end position="529"/>
    </location>
</feature>
<dbReference type="PROSITE" id="PS50850">
    <property type="entry name" value="MFS"/>
    <property type="match status" value="1"/>
</dbReference>
<comment type="subcellular location">
    <subcellularLocation>
        <location evidence="1">Membrane</location>
        <topology evidence="1">Multi-pass membrane protein</topology>
    </subcellularLocation>
</comment>
<feature type="transmembrane region" description="Helical" evidence="7">
    <location>
        <begin position="409"/>
        <end position="428"/>
    </location>
</feature>
<feature type="compositionally biased region" description="Polar residues" evidence="6">
    <location>
        <begin position="1"/>
        <end position="17"/>
    </location>
</feature>
<accession>A0AAV9GQ79</accession>
<dbReference type="Proteomes" id="UP001321760">
    <property type="component" value="Unassembled WGS sequence"/>
</dbReference>